<proteinExistence type="predicted"/>
<dbReference type="KEGG" id="nan:AArc1_1397"/>
<evidence type="ECO:0000313" key="1">
    <source>
        <dbReference type="EMBL" id="AXR77731.1"/>
    </source>
</evidence>
<protein>
    <submittedName>
        <fullName evidence="1">Nucleoside-diphosphate-sugar epimerase</fullName>
    </submittedName>
</protein>
<reference evidence="2" key="1">
    <citation type="submission" date="2017-10" db="EMBL/GenBank/DDBJ databases">
        <title>Phenotypic and genomic properties of facultatively anaerobic sulfur-reducing natronoarchaea from hypersaline soda lakes.</title>
        <authorList>
            <person name="Sorokin D.Y."/>
            <person name="Kublanov I.V."/>
            <person name="Roman P."/>
            <person name="Sinninghe Damste J.S."/>
            <person name="Golyshin P.N."/>
            <person name="Rojo D."/>
            <person name="Ciordia S."/>
            <person name="Mena Md.C."/>
            <person name="Ferrer M."/>
            <person name="Messina E."/>
            <person name="Smedile F."/>
            <person name="La Spada G."/>
            <person name="La Cono V."/>
            <person name="Yakimov M.M."/>
        </authorList>
    </citation>
    <scope>NUCLEOTIDE SEQUENCE [LARGE SCALE GENOMIC DNA]</scope>
    <source>
        <strain evidence="2">AArc1</strain>
    </source>
</reference>
<name>A0A346PDY6_9EURY</name>
<organism evidence="1 2">
    <name type="scientific">Natrarchaeobaculum sulfurireducens</name>
    <dbReference type="NCBI Taxonomy" id="2044521"/>
    <lineage>
        <taxon>Archaea</taxon>
        <taxon>Methanobacteriati</taxon>
        <taxon>Methanobacteriota</taxon>
        <taxon>Stenosarchaea group</taxon>
        <taxon>Halobacteria</taxon>
        <taxon>Halobacteriales</taxon>
        <taxon>Natrialbaceae</taxon>
        <taxon>Natrarchaeobaculum</taxon>
    </lineage>
</organism>
<dbReference type="Gene3D" id="3.90.25.10">
    <property type="entry name" value="UDP-galactose 4-epimerase, domain 1"/>
    <property type="match status" value="1"/>
</dbReference>
<accession>A0A346PDY6</accession>
<evidence type="ECO:0000313" key="2">
    <source>
        <dbReference type="Proteomes" id="UP000258707"/>
    </source>
</evidence>
<dbReference type="EMBL" id="CP024047">
    <property type="protein sequence ID" value="AXR77731.1"/>
    <property type="molecule type" value="Genomic_DNA"/>
</dbReference>
<gene>
    <name evidence="1" type="ORF">AArc1_1397</name>
</gene>
<sequence>MTSVNLGTQTTISVNRTADIVADDMRVDTLFEYTGGERGWTGNIPKMRLSTEKLAVLG</sequence>
<dbReference type="Proteomes" id="UP000258707">
    <property type="component" value="Chromosome"/>
</dbReference>
<dbReference type="AlphaFoldDB" id="A0A346PDY6"/>